<evidence type="ECO:0000256" key="2">
    <source>
        <dbReference type="ARBA" id="ARBA00022553"/>
    </source>
</evidence>
<feature type="domain" description="Carrier" evidence="3">
    <location>
        <begin position="2"/>
        <end position="76"/>
    </location>
</feature>
<evidence type="ECO:0000313" key="5">
    <source>
        <dbReference type="Proteomes" id="UP000199622"/>
    </source>
</evidence>
<dbReference type="GO" id="GO:0031177">
    <property type="term" value="F:phosphopantetheine binding"/>
    <property type="evidence" value="ECO:0007669"/>
    <property type="project" value="InterPro"/>
</dbReference>
<gene>
    <name evidence="4" type="ORF">SAMN04489727_5128</name>
</gene>
<organism evidence="4 5">
    <name type="scientific">Amycolatopsis tolypomycina</name>
    <dbReference type="NCBI Taxonomy" id="208445"/>
    <lineage>
        <taxon>Bacteria</taxon>
        <taxon>Bacillati</taxon>
        <taxon>Actinomycetota</taxon>
        <taxon>Actinomycetes</taxon>
        <taxon>Pseudonocardiales</taxon>
        <taxon>Pseudonocardiaceae</taxon>
        <taxon>Amycolatopsis</taxon>
    </lineage>
</organism>
<keyword evidence="1" id="KW-0596">Phosphopantetheine</keyword>
<evidence type="ECO:0000259" key="3">
    <source>
        <dbReference type="PROSITE" id="PS50075"/>
    </source>
</evidence>
<accession>A0A1H4VFK9</accession>
<reference evidence="5" key="1">
    <citation type="submission" date="2016-10" db="EMBL/GenBank/DDBJ databases">
        <authorList>
            <person name="Varghese N."/>
            <person name="Submissions S."/>
        </authorList>
    </citation>
    <scope>NUCLEOTIDE SEQUENCE [LARGE SCALE GENOMIC DNA]</scope>
    <source>
        <strain evidence="5">DSM 44544</strain>
    </source>
</reference>
<keyword evidence="5" id="KW-1185">Reference proteome</keyword>
<evidence type="ECO:0000256" key="1">
    <source>
        <dbReference type="ARBA" id="ARBA00022450"/>
    </source>
</evidence>
<dbReference type="OrthoDB" id="3192863at2"/>
<dbReference type="Proteomes" id="UP000199622">
    <property type="component" value="Unassembled WGS sequence"/>
</dbReference>
<dbReference type="EMBL" id="FNSO01000004">
    <property type="protein sequence ID" value="SEC79787.1"/>
    <property type="molecule type" value="Genomic_DNA"/>
</dbReference>
<name>A0A1H4VFK9_9PSEU</name>
<keyword evidence="2" id="KW-0597">Phosphoprotein</keyword>
<dbReference type="SUPFAM" id="SSF47336">
    <property type="entry name" value="ACP-like"/>
    <property type="match status" value="1"/>
</dbReference>
<dbReference type="STRING" id="208445.SAMN04489727_5128"/>
<dbReference type="Pfam" id="PF00550">
    <property type="entry name" value="PP-binding"/>
    <property type="match status" value="1"/>
</dbReference>
<dbReference type="SMART" id="SM00823">
    <property type="entry name" value="PKS_PP"/>
    <property type="match status" value="1"/>
</dbReference>
<sequence>MSTTEEQVRTLLIEKLRVKPDALGADVTLEELSFDSLVLIELSLLLEKRFGIRLAEGELTGEHSIAGVAELVDGKEAAVR</sequence>
<dbReference type="RefSeq" id="WP_091311613.1">
    <property type="nucleotide sequence ID" value="NZ_FNSO01000004.1"/>
</dbReference>
<dbReference type="InterPro" id="IPR020806">
    <property type="entry name" value="PKS_PP-bd"/>
</dbReference>
<protein>
    <submittedName>
        <fullName evidence="4">Acyl carrier protein</fullName>
    </submittedName>
</protein>
<dbReference type="InterPro" id="IPR036736">
    <property type="entry name" value="ACP-like_sf"/>
</dbReference>
<evidence type="ECO:0000313" key="4">
    <source>
        <dbReference type="EMBL" id="SEC79787.1"/>
    </source>
</evidence>
<dbReference type="InterPro" id="IPR009081">
    <property type="entry name" value="PP-bd_ACP"/>
</dbReference>
<proteinExistence type="predicted"/>
<dbReference type="AlphaFoldDB" id="A0A1H4VFK9"/>
<dbReference type="PROSITE" id="PS50075">
    <property type="entry name" value="CARRIER"/>
    <property type="match status" value="1"/>
</dbReference>
<dbReference type="Gene3D" id="1.10.1200.10">
    <property type="entry name" value="ACP-like"/>
    <property type="match status" value="1"/>
</dbReference>